<dbReference type="STRING" id="1925591.BI308_02680"/>
<dbReference type="Proteomes" id="UP000183940">
    <property type="component" value="Unassembled WGS sequence"/>
</dbReference>
<dbReference type="EMBL" id="MLAW01000003">
    <property type="protein sequence ID" value="OJJ26982.1"/>
    <property type="molecule type" value="Genomic_DNA"/>
</dbReference>
<comment type="caution">
    <text evidence="1">The sequence shown here is derived from an EMBL/GenBank/DDBJ whole genome shotgun (WGS) entry which is preliminary data.</text>
</comment>
<sequence>MSNYDNLPPIYFYLPQADWLEDMPNNAKSYWEGFGRGIYCWTLQTYLHLKSDGFPCSLVGSIPDEGIVLAHRDSFKYKLRPIPKVLMVCMKADQAAHPYAQMHVVQNPQETEVVKNSHYIPLWSQPGLIPRDRDRGDRFENIAYFGISYNLAPELKDPSWSQSLAEMGLQWNIVPKERWHDYSNVDAVIAVRTFEATETYLWKPATKLYNSWRAEVPVILGAESAFQAERRSDLDYIEVKSLEEAIAAIKTLKDNPQLRKDMIANGCDRAQSTRIETILSSWKAFLTDIATPTYQRWIESPNLFKWMYIQQHYWLIKAEAMKKRLQSLTF</sequence>
<evidence type="ECO:0008006" key="3">
    <source>
        <dbReference type="Google" id="ProtNLM"/>
    </source>
</evidence>
<evidence type="ECO:0000313" key="2">
    <source>
        <dbReference type="Proteomes" id="UP000183940"/>
    </source>
</evidence>
<dbReference type="AlphaFoldDB" id="A0A1L9QWJ5"/>
<accession>A0A1L9QWJ5</accession>
<gene>
    <name evidence="1" type="ORF">BI308_02680</name>
</gene>
<protein>
    <recommendedName>
        <fullName evidence="3">Glycosyltransferase</fullName>
    </recommendedName>
</protein>
<organism evidence="1 2">
    <name type="scientific">Roseofilum reptotaenium AO1-A</name>
    <dbReference type="NCBI Taxonomy" id="1925591"/>
    <lineage>
        <taxon>Bacteria</taxon>
        <taxon>Bacillati</taxon>
        <taxon>Cyanobacteriota</taxon>
        <taxon>Cyanophyceae</taxon>
        <taxon>Desertifilales</taxon>
        <taxon>Desertifilaceae</taxon>
        <taxon>Roseofilum</taxon>
    </lineage>
</organism>
<keyword evidence="2" id="KW-1185">Reference proteome</keyword>
<name>A0A1L9QWJ5_9CYAN</name>
<proteinExistence type="predicted"/>
<reference evidence="1" key="1">
    <citation type="submission" date="2016-10" db="EMBL/GenBank/DDBJ databases">
        <title>CRISPR-Cas defence system in Roseofilum reptotaenium: evidence of a bacteriophage-cyanobacterium arms race in the coral black band disease.</title>
        <authorList>
            <person name="Buerger P."/>
            <person name="Wood-Charlson E.M."/>
            <person name="Weynberg K.D."/>
            <person name="Willis B."/>
            <person name="Van Oppen M.J."/>
        </authorList>
    </citation>
    <scope>NUCLEOTIDE SEQUENCE [LARGE SCALE GENOMIC DNA]</scope>
    <source>
        <strain evidence="1">AO1-A</strain>
    </source>
</reference>
<evidence type="ECO:0000313" key="1">
    <source>
        <dbReference type="EMBL" id="OJJ26982.1"/>
    </source>
</evidence>